<feature type="active site" evidence="9">
    <location>
        <position position="352"/>
    </location>
</feature>
<sequence>MQYFVTRDELTALQTDCIVVAVYQNGQLSSSAEALNKASQDKLSQYYQRGDITGKPGQLLLLQDLTGMQSPRVLLAGAGEQNKTTENDYNTVTNAVARWLNTSAVQHAVSCLAEIPVSNRQTDWKVRQAVINTETSQYHYHQTKSQFKPVEKPLENLGFPSTDSEASTLESACQTGAAIGHGMNLARELGNLPGNVCTPTYLANQALDLGEKYNNLVVDVLEEADMAELGMGSLLSVSRGSRQPAKLITLNYGGGGNSKPYVLVGKGLTFDAGGISLKPAPGMDEMKYDMCGAASVIGTLQAVAELQLPINVIGVVPSSENLPDGDANKPGDVVTSMSGQTIEILNTDAEGRLILCDALTYSERFDPATVIDIATLTGAIIVALGSNATGLMSNDQNFADTLIAAGLESHDRVWQLPLWDDYQKQLDSNFADIANIGGKEAGSVTAACFLSRFTKKFTWAHLDIAGTAWNSGKDKGATGRPVPLLMQYLLNQIAD</sequence>
<evidence type="ECO:0000313" key="11">
    <source>
        <dbReference type="EMBL" id="AFJ03626.1"/>
    </source>
</evidence>
<dbReference type="Gene3D" id="3.40.630.10">
    <property type="entry name" value="Zn peptidases"/>
    <property type="match status" value="1"/>
</dbReference>
<dbReference type="EC" id="3.4.11.1" evidence="9"/>
<evidence type="ECO:0000256" key="3">
    <source>
        <dbReference type="ARBA" id="ARBA00009528"/>
    </source>
</evidence>
<proteinExistence type="inferred from homology"/>
<keyword evidence="9" id="KW-0963">Cytoplasm</keyword>
<dbReference type="InterPro" id="IPR011356">
    <property type="entry name" value="Leucine_aapep/pepB"/>
</dbReference>
<feature type="binding site" evidence="9">
    <location>
        <position position="348"/>
    </location>
    <ligand>
        <name>Mn(2+)</name>
        <dbReference type="ChEBI" id="CHEBI:29035"/>
        <label>1</label>
    </ligand>
</feature>
<dbReference type="PANTHER" id="PTHR11963:SF23">
    <property type="entry name" value="CYTOSOL AMINOPEPTIDASE"/>
    <property type="match status" value="1"/>
</dbReference>
<comment type="function">
    <text evidence="9">Presumably involved in the processing and regular turnover of intracellular proteins. Catalyzes the removal of unsubstituted N-terminal amino acids from various peptides.</text>
</comment>
<feature type="binding site" evidence="9">
    <location>
        <position position="266"/>
    </location>
    <ligand>
        <name>Mn(2+)</name>
        <dbReference type="ChEBI" id="CHEBI:29035"/>
        <label>2</label>
    </ligand>
</feature>
<comment type="catalytic activity">
    <reaction evidence="1 9">
        <text>Release of an N-terminal amino acid, Xaa-|-Yaa-, in which Xaa is preferably Leu, but may be other amino acids including Pro although not Arg or Lys, and Yaa may be Pro. Amino acid amides and methyl esters are also readily hydrolyzed, but rates on arylamides are exceedingly low.</text>
        <dbReference type="EC" id="3.4.11.1"/>
    </reaction>
</comment>
<evidence type="ECO:0000256" key="9">
    <source>
        <dbReference type="HAMAP-Rule" id="MF_00181"/>
    </source>
</evidence>
<keyword evidence="12" id="KW-1185">Reference proteome</keyword>
<dbReference type="PANTHER" id="PTHR11963">
    <property type="entry name" value="LEUCINE AMINOPEPTIDASE-RELATED"/>
    <property type="match status" value="1"/>
</dbReference>
<dbReference type="RefSeq" id="WP_014705044.1">
    <property type="nucleotide sequence ID" value="NC_017856.1"/>
</dbReference>
<dbReference type="KEGG" id="mec:Q7C_2501"/>
<dbReference type="SUPFAM" id="SSF52949">
    <property type="entry name" value="Macro domain-like"/>
    <property type="match status" value="1"/>
</dbReference>
<evidence type="ECO:0000256" key="4">
    <source>
        <dbReference type="ARBA" id="ARBA00022438"/>
    </source>
</evidence>
<evidence type="ECO:0000256" key="7">
    <source>
        <dbReference type="ARBA" id="ARBA00022801"/>
    </source>
</evidence>
<dbReference type="GO" id="GO:0005737">
    <property type="term" value="C:cytoplasm"/>
    <property type="evidence" value="ECO:0007669"/>
    <property type="project" value="UniProtKB-SubCell"/>
</dbReference>
<dbReference type="Proteomes" id="UP000009145">
    <property type="component" value="Chromosome"/>
</dbReference>
<dbReference type="eggNOG" id="COG0260">
    <property type="taxonomic scope" value="Bacteria"/>
</dbReference>
<dbReference type="PRINTS" id="PR00481">
    <property type="entry name" value="LAMNOPPTDASE"/>
</dbReference>
<feature type="domain" description="Cytosol aminopeptidase" evidence="10">
    <location>
        <begin position="346"/>
        <end position="353"/>
    </location>
</feature>
<evidence type="ECO:0000256" key="5">
    <source>
        <dbReference type="ARBA" id="ARBA00022670"/>
    </source>
</evidence>
<dbReference type="MEROPS" id="M17.003"/>
<dbReference type="STRING" id="754477.Q7C_2501"/>
<feature type="binding site" evidence="9">
    <location>
        <position position="271"/>
    </location>
    <ligand>
        <name>Mn(2+)</name>
        <dbReference type="ChEBI" id="CHEBI:29035"/>
        <label>2</label>
    </ligand>
</feature>
<feature type="binding site" evidence="9">
    <location>
        <position position="350"/>
    </location>
    <ligand>
        <name>Mn(2+)</name>
        <dbReference type="ChEBI" id="CHEBI:29035"/>
        <label>1</label>
    </ligand>
</feature>
<dbReference type="InterPro" id="IPR000819">
    <property type="entry name" value="Peptidase_M17_C"/>
</dbReference>
<comment type="subcellular location">
    <subcellularLocation>
        <location evidence="9">Cytoplasm</location>
    </subcellularLocation>
</comment>
<dbReference type="CDD" id="cd00433">
    <property type="entry name" value="Peptidase_M17"/>
    <property type="match status" value="1"/>
</dbReference>
<feature type="binding site" evidence="9">
    <location>
        <position position="289"/>
    </location>
    <ligand>
        <name>Mn(2+)</name>
        <dbReference type="ChEBI" id="CHEBI:29035"/>
        <label>2</label>
    </ligand>
</feature>
<evidence type="ECO:0000256" key="8">
    <source>
        <dbReference type="ARBA" id="ARBA00023211"/>
    </source>
</evidence>
<comment type="similarity">
    <text evidence="3 9">Belongs to the peptidase M17 family.</text>
</comment>
<evidence type="ECO:0000256" key="2">
    <source>
        <dbReference type="ARBA" id="ARBA00000967"/>
    </source>
</evidence>
<dbReference type="GO" id="GO:0006508">
    <property type="term" value="P:proteolysis"/>
    <property type="evidence" value="ECO:0007669"/>
    <property type="project" value="UniProtKB-KW"/>
</dbReference>
<gene>
    <name evidence="9" type="primary">pepA</name>
    <name evidence="11" type="ordered locus">Q7C_2501</name>
</gene>
<dbReference type="OrthoDB" id="9809354at2"/>
<dbReference type="InterPro" id="IPR008283">
    <property type="entry name" value="Peptidase_M17_N"/>
</dbReference>
<feature type="active site" evidence="9">
    <location>
        <position position="278"/>
    </location>
</feature>
<name>I1YL33_METFJ</name>
<dbReference type="GO" id="GO:0030145">
    <property type="term" value="F:manganese ion binding"/>
    <property type="evidence" value="ECO:0007669"/>
    <property type="project" value="UniProtKB-UniRule"/>
</dbReference>
<dbReference type="NCBIfam" id="NF002073">
    <property type="entry name" value="PRK00913.1-2"/>
    <property type="match status" value="1"/>
</dbReference>
<dbReference type="Pfam" id="PF02789">
    <property type="entry name" value="Peptidase_M17_N"/>
    <property type="match status" value="1"/>
</dbReference>
<keyword evidence="6 9" id="KW-0479">Metal-binding</keyword>
<dbReference type="SUPFAM" id="SSF53187">
    <property type="entry name" value="Zn-dependent exopeptidases"/>
    <property type="match status" value="1"/>
</dbReference>
<accession>I1YL33</accession>
<dbReference type="PROSITE" id="PS00631">
    <property type="entry name" value="CYTOSOL_AP"/>
    <property type="match status" value="1"/>
</dbReference>
<dbReference type="Gene3D" id="3.40.220.10">
    <property type="entry name" value="Leucine Aminopeptidase, subunit E, domain 1"/>
    <property type="match status" value="1"/>
</dbReference>
<evidence type="ECO:0000256" key="1">
    <source>
        <dbReference type="ARBA" id="ARBA00000135"/>
    </source>
</evidence>
<evidence type="ECO:0000313" key="12">
    <source>
        <dbReference type="Proteomes" id="UP000009145"/>
    </source>
</evidence>
<dbReference type="FunFam" id="3.40.630.10:FF:000004">
    <property type="entry name" value="Probable cytosol aminopeptidase"/>
    <property type="match status" value="1"/>
</dbReference>
<dbReference type="InterPro" id="IPR043472">
    <property type="entry name" value="Macro_dom-like"/>
</dbReference>
<dbReference type="GO" id="GO:0070006">
    <property type="term" value="F:metalloaminopeptidase activity"/>
    <property type="evidence" value="ECO:0007669"/>
    <property type="project" value="InterPro"/>
</dbReference>
<dbReference type="PATRIC" id="fig|754477.3.peg.2459"/>
<dbReference type="Pfam" id="PF00883">
    <property type="entry name" value="Peptidase_M17"/>
    <property type="match status" value="1"/>
</dbReference>
<dbReference type="HAMAP" id="MF_00181">
    <property type="entry name" value="Cytosol_peptidase_M17"/>
    <property type="match status" value="1"/>
</dbReference>
<protein>
    <recommendedName>
        <fullName evidence="9">Probable cytosol aminopeptidase</fullName>
        <ecNumber evidence="9">3.4.11.1</ecNumber>
    </recommendedName>
    <alternativeName>
        <fullName evidence="9">Leucine aminopeptidase</fullName>
        <shortName evidence="9">LAP</shortName>
        <ecNumber evidence="9">3.4.11.10</ecNumber>
    </alternativeName>
    <alternativeName>
        <fullName evidence="9">Leucyl aminopeptidase</fullName>
    </alternativeName>
</protein>
<comment type="cofactor">
    <cofactor evidence="9">
        <name>Mn(2+)</name>
        <dbReference type="ChEBI" id="CHEBI:29035"/>
    </cofactor>
    <text evidence="9">Binds 2 manganese ions per subunit.</text>
</comment>
<dbReference type="EMBL" id="CP003380">
    <property type="protein sequence ID" value="AFJ03626.1"/>
    <property type="molecule type" value="Genomic_DNA"/>
</dbReference>
<feature type="binding site" evidence="9">
    <location>
        <position position="271"/>
    </location>
    <ligand>
        <name>Mn(2+)</name>
        <dbReference type="ChEBI" id="CHEBI:29035"/>
        <label>1</label>
    </ligand>
</feature>
<dbReference type="NCBIfam" id="NF002077">
    <property type="entry name" value="PRK00913.2-4"/>
    <property type="match status" value="1"/>
</dbReference>
<feature type="binding site" evidence="9">
    <location>
        <position position="350"/>
    </location>
    <ligand>
        <name>Mn(2+)</name>
        <dbReference type="ChEBI" id="CHEBI:29035"/>
        <label>2</label>
    </ligand>
</feature>
<evidence type="ECO:0000259" key="10">
    <source>
        <dbReference type="PROSITE" id="PS00631"/>
    </source>
</evidence>
<comment type="catalytic activity">
    <reaction evidence="2 9">
        <text>Release of an N-terminal amino acid, preferentially leucine, but not glutamic or aspartic acids.</text>
        <dbReference type="EC" id="3.4.11.10"/>
    </reaction>
</comment>
<keyword evidence="4 9" id="KW-0031">Aminopeptidase</keyword>
<dbReference type="HOGENOM" id="CLU_013734_2_2_6"/>
<dbReference type="InterPro" id="IPR023042">
    <property type="entry name" value="Peptidase_M17_leu_NH2_pept"/>
</dbReference>
<organism evidence="11 12">
    <name type="scientific">Methylophaga frappieri (strain ATCC BAA-2434 / DSM 25690 / JAM7)</name>
    <dbReference type="NCBI Taxonomy" id="754477"/>
    <lineage>
        <taxon>Bacteria</taxon>
        <taxon>Pseudomonadati</taxon>
        <taxon>Pseudomonadota</taxon>
        <taxon>Gammaproteobacteria</taxon>
        <taxon>Thiotrichales</taxon>
        <taxon>Piscirickettsiaceae</taxon>
        <taxon>Methylophaga</taxon>
    </lineage>
</organism>
<dbReference type="EC" id="3.4.11.10" evidence="9"/>
<dbReference type="NCBIfam" id="NF002074">
    <property type="entry name" value="PRK00913.1-4"/>
    <property type="match status" value="1"/>
</dbReference>
<dbReference type="AlphaFoldDB" id="I1YL33"/>
<keyword evidence="5 9" id="KW-0645">Protease</keyword>
<keyword evidence="8 9" id="KW-0464">Manganese</keyword>
<keyword evidence="7 9" id="KW-0378">Hydrolase</keyword>
<evidence type="ECO:0000256" key="6">
    <source>
        <dbReference type="ARBA" id="ARBA00022723"/>
    </source>
</evidence>
<reference evidence="11 12" key="1">
    <citation type="journal article" date="2012" name="J. Bacteriol.">
        <title>Complete genome sequences of Methylophaga sp. strain JAM1 and Methylophaga sp. strain JAM7.</title>
        <authorList>
            <person name="Villeneuve C."/>
            <person name="Martineau C."/>
            <person name="Mauffrey F."/>
            <person name="Villemur R."/>
        </authorList>
    </citation>
    <scope>NUCLEOTIDE SEQUENCE [LARGE SCALE GENOMIC DNA]</scope>
    <source>
        <strain evidence="11 12">JAM7</strain>
    </source>
</reference>